<dbReference type="AlphaFoldDB" id="A0A4C1VHD9"/>
<gene>
    <name evidence="2" type="ORF">EVAR_21426_1</name>
</gene>
<feature type="compositionally biased region" description="Low complexity" evidence="1">
    <location>
        <begin position="10"/>
        <end position="23"/>
    </location>
</feature>
<evidence type="ECO:0000313" key="3">
    <source>
        <dbReference type="Proteomes" id="UP000299102"/>
    </source>
</evidence>
<name>A0A4C1VHD9_EUMVA</name>
<organism evidence="2 3">
    <name type="scientific">Eumeta variegata</name>
    <name type="common">Bagworm moth</name>
    <name type="synonym">Eumeta japonica</name>
    <dbReference type="NCBI Taxonomy" id="151549"/>
    <lineage>
        <taxon>Eukaryota</taxon>
        <taxon>Metazoa</taxon>
        <taxon>Ecdysozoa</taxon>
        <taxon>Arthropoda</taxon>
        <taxon>Hexapoda</taxon>
        <taxon>Insecta</taxon>
        <taxon>Pterygota</taxon>
        <taxon>Neoptera</taxon>
        <taxon>Endopterygota</taxon>
        <taxon>Lepidoptera</taxon>
        <taxon>Glossata</taxon>
        <taxon>Ditrysia</taxon>
        <taxon>Tineoidea</taxon>
        <taxon>Psychidae</taxon>
        <taxon>Oiketicinae</taxon>
        <taxon>Eumeta</taxon>
    </lineage>
</organism>
<evidence type="ECO:0000313" key="2">
    <source>
        <dbReference type="EMBL" id="GBP37891.1"/>
    </source>
</evidence>
<accession>A0A4C1VHD9</accession>
<comment type="caution">
    <text evidence="2">The sequence shown here is derived from an EMBL/GenBank/DDBJ whole genome shotgun (WGS) entry which is preliminary data.</text>
</comment>
<reference evidence="2 3" key="1">
    <citation type="journal article" date="2019" name="Commun. Biol.">
        <title>The bagworm genome reveals a unique fibroin gene that provides high tensile strength.</title>
        <authorList>
            <person name="Kono N."/>
            <person name="Nakamura H."/>
            <person name="Ohtoshi R."/>
            <person name="Tomita M."/>
            <person name="Numata K."/>
            <person name="Arakawa K."/>
        </authorList>
    </citation>
    <scope>NUCLEOTIDE SEQUENCE [LARGE SCALE GENOMIC DNA]</scope>
</reference>
<protein>
    <submittedName>
        <fullName evidence="2">Uncharacterized protein</fullName>
    </submittedName>
</protein>
<keyword evidence="3" id="KW-1185">Reference proteome</keyword>
<dbReference type="Proteomes" id="UP000299102">
    <property type="component" value="Unassembled WGS sequence"/>
</dbReference>
<sequence>MDESMNRPTAVRSFGAARASARAPARKLRKCRDPPAPLYRYRQPTRNALPYSMTILDRPTSLDGRPFMAMIEDISAVRLMIKTDKRATY</sequence>
<feature type="region of interest" description="Disordered" evidence="1">
    <location>
        <begin position="1"/>
        <end position="39"/>
    </location>
</feature>
<proteinExistence type="predicted"/>
<evidence type="ECO:0000256" key="1">
    <source>
        <dbReference type="SAM" id="MobiDB-lite"/>
    </source>
</evidence>
<dbReference type="EMBL" id="BGZK01000340">
    <property type="protein sequence ID" value="GBP37891.1"/>
    <property type="molecule type" value="Genomic_DNA"/>
</dbReference>